<dbReference type="CDD" id="cd06261">
    <property type="entry name" value="TM_PBP2"/>
    <property type="match status" value="1"/>
</dbReference>
<reference evidence="12" key="1">
    <citation type="submission" date="2010-10" db="EMBL/GenBank/DDBJ databases">
        <authorList>
            <consortium name="US DOE Joint Genome Institute (JGI-PGF)"/>
            <person name="Lucas S."/>
            <person name="Copeland A."/>
            <person name="Lapidus A."/>
            <person name="Bruce D."/>
            <person name="Goodwin L."/>
            <person name="Pitluck S."/>
            <person name="Kyrpides N."/>
            <person name="Mavromatis K."/>
            <person name="Detter J.C."/>
            <person name="Han C."/>
            <person name="Land M."/>
            <person name="Hauser L."/>
            <person name="Markowitz V."/>
            <person name="Cheng J.-F."/>
            <person name="Hugenholtz P."/>
            <person name="Woyke T."/>
            <person name="Wu D."/>
            <person name="Pukall R."/>
            <person name="Wahrenburg C."/>
            <person name="Brambilla E."/>
            <person name="Klenk H.-P."/>
            <person name="Eisen J.A."/>
        </authorList>
    </citation>
    <scope>NUCLEOTIDE SEQUENCE [LARGE SCALE GENOMIC DNA]</scope>
    <source>
        <strain evidence="12">DSM 13965</strain>
    </source>
</reference>
<evidence type="ECO:0000313" key="12">
    <source>
        <dbReference type="EMBL" id="EKP94361.1"/>
    </source>
</evidence>
<dbReference type="NCBIfam" id="TIGR02141">
    <property type="entry name" value="modB_ABC"/>
    <property type="match status" value="1"/>
</dbReference>
<dbReference type="Gene3D" id="1.10.3720.10">
    <property type="entry name" value="MetI-like"/>
    <property type="match status" value="1"/>
</dbReference>
<keyword evidence="6 9" id="KW-0812">Transmembrane</keyword>
<dbReference type="InterPro" id="IPR000515">
    <property type="entry name" value="MetI-like"/>
</dbReference>
<evidence type="ECO:0000256" key="3">
    <source>
        <dbReference type="ARBA" id="ARBA00022448"/>
    </source>
</evidence>
<comment type="subcellular location">
    <subcellularLocation>
        <location evidence="1 9">Cell membrane</location>
        <topology evidence="1 9">Multi-pass membrane protein</topology>
    </subcellularLocation>
</comment>
<gene>
    <name evidence="12" type="ORF">ThesuDRAFT_02094</name>
</gene>
<comment type="similarity">
    <text evidence="2 10">Belongs to the binding-protein-dependent transport system permease family. CysTW subfamily.</text>
</comment>
<comment type="caution">
    <text evidence="12">The sequence shown here is derived from an EMBL/GenBank/DDBJ whole genome shotgun (WGS) entry which is preliminary data.</text>
</comment>
<feature type="transmembrane region" description="Helical" evidence="9">
    <location>
        <begin position="84"/>
        <end position="105"/>
    </location>
</feature>
<evidence type="ECO:0000256" key="2">
    <source>
        <dbReference type="ARBA" id="ARBA00007069"/>
    </source>
</evidence>
<evidence type="ECO:0000256" key="5">
    <source>
        <dbReference type="ARBA" id="ARBA00022505"/>
    </source>
</evidence>
<comment type="caution">
    <text evidence="10">Lacks conserved residue(s) required for the propagation of feature annotation.</text>
</comment>
<dbReference type="STRING" id="867903.ThesuDRAFT_02094"/>
<keyword evidence="13" id="KW-1185">Reference proteome</keyword>
<proteinExistence type="inferred from homology"/>
<feature type="transmembrane region" description="Helical" evidence="9">
    <location>
        <begin position="12"/>
        <end position="31"/>
    </location>
</feature>
<sequence length="244" mass="25094">MVDGIQALQVSLLVVTAATVLVVAAGLPLAVALSRPGWKGRTLVDVLVTLPLALPPTVLGFYLLELLGYRGPLGWLSRHLLGSTLIFTPAAAVLAAAVLALPLFVQPARAALEEIPPEVREAAAIDGAVGWALIRHVILPLAWPGVATGVLLAFTRALGEFGATLMVAGNIPGRTQTLSLAIYSAVQAGRDDLAGRLALLLTAVAALSLGAGYRWRRPGGPGFPVGVGGIPARLSAPPGRRARS</sequence>
<organism evidence="12 13">
    <name type="scientific">Thermaerobacter subterraneus DSM 13965</name>
    <dbReference type="NCBI Taxonomy" id="867903"/>
    <lineage>
        <taxon>Bacteria</taxon>
        <taxon>Bacillati</taxon>
        <taxon>Bacillota</taxon>
        <taxon>Clostridia</taxon>
        <taxon>Eubacteriales</taxon>
        <taxon>Clostridiales Family XVII. Incertae Sedis</taxon>
        <taxon>Thermaerobacter</taxon>
    </lineage>
</organism>
<evidence type="ECO:0000256" key="6">
    <source>
        <dbReference type="ARBA" id="ARBA00022692"/>
    </source>
</evidence>
<evidence type="ECO:0000256" key="8">
    <source>
        <dbReference type="ARBA" id="ARBA00023136"/>
    </source>
</evidence>
<dbReference type="Pfam" id="PF00528">
    <property type="entry name" value="BPD_transp_1"/>
    <property type="match status" value="1"/>
</dbReference>
<comment type="function">
    <text evidence="10">Part of the binding-protein-dependent transport system for molybdenum; probably responsible for the translocation of the substrate across the membrane.</text>
</comment>
<dbReference type="GO" id="GO:0005886">
    <property type="term" value="C:plasma membrane"/>
    <property type="evidence" value="ECO:0007669"/>
    <property type="project" value="UniProtKB-SubCell"/>
</dbReference>
<evidence type="ECO:0000256" key="7">
    <source>
        <dbReference type="ARBA" id="ARBA00022989"/>
    </source>
</evidence>
<dbReference type="EMBL" id="AENY02000003">
    <property type="protein sequence ID" value="EKP94361.1"/>
    <property type="molecule type" value="Genomic_DNA"/>
</dbReference>
<feature type="transmembrane region" description="Helical" evidence="9">
    <location>
        <begin position="43"/>
        <end position="64"/>
    </location>
</feature>
<name>K6QCR6_9FIRM</name>
<dbReference type="PANTHER" id="PTHR30183">
    <property type="entry name" value="MOLYBDENUM TRANSPORT SYSTEM PERMEASE PROTEIN MODB"/>
    <property type="match status" value="1"/>
</dbReference>
<dbReference type="InterPro" id="IPR011867">
    <property type="entry name" value="ModB_ABC"/>
</dbReference>
<evidence type="ECO:0000256" key="4">
    <source>
        <dbReference type="ARBA" id="ARBA00022475"/>
    </source>
</evidence>
<dbReference type="InterPro" id="IPR035906">
    <property type="entry name" value="MetI-like_sf"/>
</dbReference>
<dbReference type="SUPFAM" id="SSF161098">
    <property type="entry name" value="MetI-like"/>
    <property type="match status" value="1"/>
</dbReference>
<dbReference type="RefSeq" id="WP_006904376.1">
    <property type="nucleotide sequence ID" value="NZ_JH976535.1"/>
</dbReference>
<keyword evidence="5 10" id="KW-0500">Molybdenum</keyword>
<accession>K6QCR6</accession>
<evidence type="ECO:0000259" key="11">
    <source>
        <dbReference type="PROSITE" id="PS50928"/>
    </source>
</evidence>
<evidence type="ECO:0000313" key="13">
    <source>
        <dbReference type="Proteomes" id="UP000005710"/>
    </source>
</evidence>
<keyword evidence="3 9" id="KW-0813">Transport</keyword>
<dbReference type="HOGENOM" id="CLU_016047_14_3_9"/>
<dbReference type="PANTHER" id="PTHR30183:SF3">
    <property type="entry name" value="MOLYBDENUM TRANSPORT SYSTEM PERMEASE PROTEIN MODB"/>
    <property type="match status" value="1"/>
</dbReference>
<dbReference type="GO" id="GO:0015098">
    <property type="term" value="F:molybdate ion transmembrane transporter activity"/>
    <property type="evidence" value="ECO:0007669"/>
    <property type="project" value="UniProtKB-UniRule"/>
</dbReference>
<keyword evidence="8 9" id="KW-0472">Membrane</keyword>
<dbReference type="eggNOG" id="COG4149">
    <property type="taxonomic scope" value="Bacteria"/>
</dbReference>
<protein>
    <recommendedName>
        <fullName evidence="10">Molybdenum transport system permease</fullName>
    </recommendedName>
</protein>
<evidence type="ECO:0000256" key="1">
    <source>
        <dbReference type="ARBA" id="ARBA00004651"/>
    </source>
</evidence>
<feature type="transmembrane region" description="Helical" evidence="9">
    <location>
        <begin position="197"/>
        <end position="215"/>
    </location>
</feature>
<keyword evidence="7 9" id="KW-1133">Transmembrane helix</keyword>
<dbReference type="OrthoDB" id="9795403at2"/>
<evidence type="ECO:0000256" key="10">
    <source>
        <dbReference type="RuleBase" id="RU365097"/>
    </source>
</evidence>
<feature type="domain" description="ABC transmembrane type-1" evidence="11">
    <location>
        <begin position="8"/>
        <end position="210"/>
    </location>
</feature>
<dbReference type="PROSITE" id="PS50928">
    <property type="entry name" value="ABC_TM1"/>
    <property type="match status" value="1"/>
</dbReference>
<dbReference type="AlphaFoldDB" id="K6QCR6"/>
<keyword evidence="4 10" id="KW-1003">Cell membrane</keyword>
<dbReference type="Proteomes" id="UP000005710">
    <property type="component" value="Unassembled WGS sequence"/>
</dbReference>
<evidence type="ECO:0000256" key="9">
    <source>
        <dbReference type="RuleBase" id="RU363032"/>
    </source>
</evidence>
<reference evidence="12" key="2">
    <citation type="submission" date="2012-10" db="EMBL/GenBank/DDBJ databases">
        <title>Improved high-quality draft of Thermaerobacter subterraneus C21, DSM 13965.</title>
        <authorList>
            <consortium name="DOE Joint Genome Institute"/>
            <person name="Eisen J."/>
            <person name="Huntemann M."/>
            <person name="Wei C.-L."/>
            <person name="Han J."/>
            <person name="Detter J.C."/>
            <person name="Han C."/>
            <person name="Tapia R."/>
            <person name="Chen A."/>
            <person name="Kyrpides N."/>
            <person name="Mavromatis K."/>
            <person name="Markowitz V."/>
            <person name="Szeto E."/>
            <person name="Ivanova N."/>
            <person name="Mikhailova N."/>
            <person name="Ovchinnikova G."/>
            <person name="Pagani I."/>
            <person name="Pati A."/>
            <person name="Goodwin L."/>
            <person name="Nordberg H.P."/>
            <person name="Cantor M.N."/>
            <person name="Hua S.X."/>
            <person name="Woyke T."/>
            <person name="Eisen J."/>
            <person name="Klenk H.-P."/>
        </authorList>
    </citation>
    <scope>NUCLEOTIDE SEQUENCE [LARGE SCALE GENOMIC DNA]</scope>
    <source>
        <strain evidence="12">DSM 13965</strain>
    </source>
</reference>